<dbReference type="AlphaFoldDB" id="A0A072U1F2"/>
<sequence>MLHPQQRFFPLPNRYGCFKRNLRGRLVLNKGDKPYTAKDISSKLQNQWKTKGAWSMTPMWRGFYEFFFASEDDMRMVWVMGTVNLKPGVLRLFEWTKDFNMHKQRNTHAQVWIRLLELPQEYWMDRTLQEIASVVGTPLLIDNANSKRIYGHYARILVDMDFSRQLFHETTVERDGGYILKQKKTAHKEKIVEGKKPVHVPKQNWVPVKDIPSGIGSSLGFAASQKEVVPVPTVVDHQVPTPQQAVTDIPIQQDVTDIGTNMTIPLEENPDQMADTTIPFEAVTIIHTNSNTMSQNSFSMPLFNVTYDIVCTDTVHHEPILTSVRTLDVRSIVEAPYATIDPTLQKEMNFMQSWLNKAVETDVPFSPVISKSQKKKLNKLKAGYQTCSQGSIPLSK</sequence>
<gene>
    <name evidence="1" type="ordered locus">MTR_7g063160</name>
</gene>
<evidence type="ECO:0000313" key="1">
    <source>
        <dbReference type="EMBL" id="KEH22968.1"/>
    </source>
</evidence>
<dbReference type="InterPro" id="IPR040256">
    <property type="entry name" value="At4g02000-like"/>
</dbReference>
<keyword evidence="3" id="KW-1185">Reference proteome</keyword>
<dbReference type="EMBL" id="CM001223">
    <property type="protein sequence ID" value="KEH22968.1"/>
    <property type="molecule type" value="Genomic_DNA"/>
</dbReference>
<dbReference type="EnsemblPlants" id="KEH22968">
    <property type="protein sequence ID" value="KEH22968"/>
    <property type="gene ID" value="MTR_7g063160"/>
</dbReference>
<dbReference type="eggNOG" id="KOG1075">
    <property type="taxonomic scope" value="Eukaryota"/>
</dbReference>
<accession>A0A072U1F2</accession>
<dbReference type="PaxDb" id="3880-AES60587"/>
<dbReference type="STRING" id="3880.A0A072U1F2"/>
<reference evidence="1 3" key="1">
    <citation type="journal article" date="2011" name="Nature">
        <title>The Medicago genome provides insight into the evolution of rhizobial symbioses.</title>
        <authorList>
            <person name="Young N.D."/>
            <person name="Debelle F."/>
            <person name="Oldroyd G.E."/>
            <person name="Geurts R."/>
            <person name="Cannon S.B."/>
            <person name="Udvardi M.K."/>
            <person name="Benedito V.A."/>
            <person name="Mayer K.F."/>
            <person name="Gouzy J."/>
            <person name="Schoof H."/>
            <person name="Van de Peer Y."/>
            <person name="Proost S."/>
            <person name="Cook D.R."/>
            <person name="Meyers B.C."/>
            <person name="Spannagl M."/>
            <person name="Cheung F."/>
            <person name="De Mita S."/>
            <person name="Krishnakumar V."/>
            <person name="Gundlach H."/>
            <person name="Zhou S."/>
            <person name="Mudge J."/>
            <person name="Bharti A.K."/>
            <person name="Murray J.D."/>
            <person name="Naoumkina M.A."/>
            <person name="Rosen B."/>
            <person name="Silverstein K.A."/>
            <person name="Tang H."/>
            <person name="Rombauts S."/>
            <person name="Zhao P.X."/>
            <person name="Zhou P."/>
            <person name="Barbe V."/>
            <person name="Bardou P."/>
            <person name="Bechner M."/>
            <person name="Bellec A."/>
            <person name="Berger A."/>
            <person name="Berges H."/>
            <person name="Bidwell S."/>
            <person name="Bisseling T."/>
            <person name="Choisne N."/>
            <person name="Couloux A."/>
            <person name="Denny R."/>
            <person name="Deshpande S."/>
            <person name="Dai X."/>
            <person name="Doyle J.J."/>
            <person name="Dudez A.M."/>
            <person name="Farmer A.D."/>
            <person name="Fouteau S."/>
            <person name="Franken C."/>
            <person name="Gibelin C."/>
            <person name="Gish J."/>
            <person name="Goldstein S."/>
            <person name="Gonzalez A.J."/>
            <person name="Green P.J."/>
            <person name="Hallab A."/>
            <person name="Hartog M."/>
            <person name="Hua A."/>
            <person name="Humphray S.J."/>
            <person name="Jeong D.H."/>
            <person name="Jing Y."/>
            <person name="Jocker A."/>
            <person name="Kenton S.M."/>
            <person name="Kim D.J."/>
            <person name="Klee K."/>
            <person name="Lai H."/>
            <person name="Lang C."/>
            <person name="Lin S."/>
            <person name="Macmil S.L."/>
            <person name="Magdelenat G."/>
            <person name="Matthews L."/>
            <person name="McCorrison J."/>
            <person name="Monaghan E.L."/>
            <person name="Mun J.H."/>
            <person name="Najar F.Z."/>
            <person name="Nicholson C."/>
            <person name="Noirot C."/>
            <person name="O'Bleness M."/>
            <person name="Paule C.R."/>
            <person name="Poulain J."/>
            <person name="Prion F."/>
            <person name="Qin B."/>
            <person name="Qu C."/>
            <person name="Retzel E.F."/>
            <person name="Riddle C."/>
            <person name="Sallet E."/>
            <person name="Samain S."/>
            <person name="Samson N."/>
            <person name="Sanders I."/>
            <person name="Saurat O."/>
            <person name="Scarpelli C."/>
            <person name="Schiex T."/>
            <person name="Segurens B."/>
            <person name="Severin A.J."/>
            <person name="Sherrier D.J."/>
            <person name="Shi R."/>
            <person name="Sims S."/>
            <person name="Singer S.R."/>
            <person name="Sinharoy S."/>
            <person name="Sterck L."/>
            <person name="Viollet A."/>
            <person name="Wang B.B."/>
            <person name="Wang K."/>
            <person name="Wang M."/>
            <person name="Wang X."/>
            <person name="Warfsmann J."/>
            <person name="Weissenbach J."/>
            <person name="White D.D."/>
            <person name="White J.D."/>
            <person name="Wiley G.B."/>
            <person name="Wincker P."/>
            <person name="Xing Y."/>
            <person name="Yang L."/>
            <person name="Yao Z."/>
            <person name="Ying F."/>
            <person name="Zhai J."/>
            <person name="Zhou L."/>
            <person name="Zuber A."/>
            <person name="Denarie J."/>
            <person name="Dixon R.A."/>
            <person name="May G.D."/>
            <person name="Schwartz D.C."/>
            <person name="Rogers J."/>
            <person name="Quetier F."/>
            <person name="Town C.D."/>
            <person name="Roe B.A."/>
        </authorList>
    </citation>
    <scope>NUCLEOTIDE SEQUENCE [LARGE SCALE GENOMIC DNA]</scope>
    <source>
        <strain evidence="1">A17</strain>
        <strain evidence="2 3">cv. Jemalong A17</strain>
    </source>
</reference>
<dbReference type="PANTHER" id="PTHR31286">
    <property type="entry name" value="GLYCINE-RICH CELL WALL STRUCTURAL PROTEIN 1.8-LIKE"/>
    <property type="match status" value="1"/>
</dbReference>
<evidence type="ECO:0000313" key="2">
    <source>
        <dbReference type="EnsemblPlants" id="KEH22968"/>
    </source>
</evidence>
<dbReference type="PANTHER" id="PTHR31286:SF60">
    <property type="entry name" value="PROTEIN, PUTATIVE-RELATED"/>
    <property type="match status" value="1"/>
</dbReference>
<evidence type="ECO:0000313" key="3">
    <source>
        <dbReference type="Proteomes" id="UP000002051"/>
    </source>
</evidence>
<name>A0A072U1F2_MEDTR</name>
<protein>
    <submittedName>
        <fullName evidence="1">DUF4283 domain protein</fullName>
    </submittedName>
</protein>
<proteinExistence type="predicted"/>
<organism evidence="1 3">
    <name type="scientific">Medicago truncatula</name>
    <name type="common">Barrel medic</name>
    <name type="synonym">Medicago tribuloides</name>
    <dbReference type="NCBI Taxonomy" id="3880"/>
    <lineage>
        <taxon>Eukaryota</taxon>
        <taxon>Viridiplantae</taxon>
        <taxon>Streptophyta</taxon>
        <taxon>Embryophyta</taxon>
        <taxon>Tracheophyta</taxon>
        <taxon>Spermatophyta</taxon>
        <taxon>Magnoliopsida</taxon>
        <taxon>eudicotyledons</taxon>
        <taxon>Gunneridae</taxon>
        <taxon>Pentapetalae</taxon>
        <taxon>rosids</taxon>
        <taxon>fabids</taxon>
        <taxon>Fabales</taxon>
        <taxon>Fabaceae</taxon>
        <taxon>Papilionoideae</taxon>
        <taxon>50 kb inversion clade</taxon>
        <taxon>NPAAA clade</taxon>
        <taxon>Hologalegina</taxon>
        <taxon>IRL clade</taxon>
        <taxon>Trifolieae</taxon>
        <taxon>Medicago</taxon>
    </lineage>
</organism>
<dbReference type="HOGENOM" id="CLU_054854_0_0_1"/>
<reference evidence="1 3" key="2">
    <citation type="journal article" date="2014" name="BMC Genomics">
        <title>An improved genome release (version Mt4.0) for the model legume Medicago truncatula.</title>
        <authorList>
            <person name="Tang H."/>
            <person name="Krishnakumar V."/>
            <person name="Bidwell S."/>
            <person name="Rosen B."/>
            <person name="Chan A."/>
            <person name="Zhou S."/>
            <person name="Gentzbittel L."/>
            <person name="Childs K.L."/>
            <person name="Yandell M."/>
            <person name="Gundlach H."/>
            <person name="Mayer K.F."/>
            <person name="Schwartz D.C."/>
            <person name="Town C.D."/>
        </authorList>
    </citation>
    <scope>GENOME REANNOTATION</scope>
    <source>
        <strain evidence="1">A17</strain>
        <strain evidence="2 3">cv. Jemalong A17</strain>
    </source>
</reference>
<dbReference type="Proteomes" id="UP000002051">
    <property type="component" value="Unassembled WGS sequence"/>
</dbReference>
<reference evidence="2" key="3">
    <citation type="submission" date="2015-04" db="UniProtKB">
        <authorList>
            <consortium name="EnsemblPlants"/>
        </authorList>
    </citation>
    <scope>IDENTIFICATION</scope>
    <source>
        <strain evidence="2">cv. Jemalong A17</strain>
    </source>
</reference>